<evidence type="ECO:0000313" key="1">
    <source>
        <dbReference type="EMBL" id="GAF94086.1"/>
    </source>
</evidence>
<accession>X0U420</accession>
<gene>
    <name evidence="1" type="ORF">S01H1_21344</name>
</gene>
<organism evidence="1">
    <name type="scientific">marine sediment metagenome</name>
    <dbReference type="NCBI Taxonomy" id="412755"/>
    <lineage>
        <taxon>unclassified sequences</taxon>
        <taxon>metagenomes</taxon>
        <taxon>ecological metagenomes</taxon>
    </lineage>
</organism>
<proteinExistence type="predicted"/>
<name>X0U420_9ZZZZ</name>
<protein>
    <submittedName>
        <fullName evidence="1">Uncharacterized protein</fullName>
    </submittedName>
</protein>
<feature type="non-terminal residue" evidence="1">
    <location>
        <position position="73"/>
    </location>
</feature>
<dbReference type="AlphaFoldDB" id="X0U420"/>
<sequence>MRTPPVYTDQEIELLYTMCADRSRPSFEQLNNLSQMGLDFPASAFLDVTIFPTDNVYDIEQGSTVTVQTVAEL</sequence>
<reference evidence="1" key="1">
    <citation type="journal article" date="2014" name="Front. Microbiol.">
        <title>High frequency of phylogenetically diverse reductive dehalogenase-homologous genes in deep subseafloor sedimentary metagenomes.</title>
        <authorList>
            <person name="Kawai M."/>
            <person name="Futagami T."/>
            <person name="Toyoda A."/>
            <person name="Takaki Y."/>
            <person name="Nishi S."/>
            <person name="Hori S."/>
            <person name="Arai W."/>
            <person name="Tsubouchi T."/>
            <person name="Morono Y."/>
            <person name="Uchiyama I."/>
            <person name="Ito T."/>
            <person name="Fujiyama A."/>
            <person name="Inagaki F."/>
            <person name="Takami H."/>
        </authorList>
    </citation>
    <scope>NUCLEOTIDE SEQUENCE</scope>
    <source>
        <strain evidence="1">Expedition CK06-06</strain>
    </source>
</reference>
<comment type="caution">
    <text evidence="1">The sequence shown here is derived from an EMBL/GenBank/DDBJ whole genome shotgun (WGS) entry which is preliminary data.</text>
</comment>
<dbReference type="EMBL" id="BARS01011820">
    <property type="protein sequence ID" value="GAF94086.1"/>
    <property type="molecule type" value="Genomic_DNA"/>
</dbReference>